<comment type="caution">
    <text evidence="2">The sequence shown here is derived from an EMBL/GenBank/DDBJ whole genome shotgun (WGS) entry which is preliminary data.</text>
</comment>
<reference evidence="2 3" key="1">
    <citation type="submission" date="2023-02" db="EMBL/GenBank/DDBJ databases">
        <title>LHISI_Scaffold_Assembly.</title>
        <authorList>
            <person name="Stuart O.P."/>
            <person name="Cleave R."/>
            <person name="Magrath M.J.L."/>
            <person name="Mikheyev A.S."/>
        </authorList>
    </citation>
    <scope>NUCLEOTIDE SEQUENCE [LARGE SCALE GENOMIC DNA]</scope>
    <source>
        <strain evidence="2">Daus_M_001</strain>
        <tissue evidence="2">Leg muscle</tissue>
    </source>
</reference>
<protein>
    <submittedName>
        <fullName evidence="2">Uncharacterized protein</fullName>
    </submittedName>
</protein>
<sequence>MQGRGKREIPEDTRRPAASSVTRPRIEPGSSWWEASSLTAQLTRPLKRAETTVNMLYTRVCLTGRVAPRLLLQVQKKRRIVARTQCRNIKNECPQPSCDEPVLYPGRCCKTCPDDLDMFDTSWRMLAQSSPSTVTADNQCTVDIDKFVHKAVESSLQTGWCPNSKCLVGVGGKGSQDIAYVTLIPEVRAWHVPTMECLGGRNESTPRKLTTSNARPVLLNIKSAGLQIQIARRPLTLTNQVRFPAGSLPDFRMWESCRTMPLVGGFYRGSPPPLITLRPFIPALLHTQHSPLQLDHALYDSEPIADLQGNKKLIPYCQAWAAASEQPSEDRLYKGLWACVLLSPESHLRFLTLDAQLYSPLTELTRFPVIPADSSPLARDSTREGERRVSTSTPGGQRLPNARRLTRVLGRRHRRGRMNHGARTGGRLLDVYVYWTLATFNTPARHQSSSPRQFVDCTAPHDEGPAVSQRLAADPRIPPHNEDQHSSLPPHFPGINRLNAVRDKVSTFEVNFRKKSLPPPTYILTGTLNDMRPVMLVTIDGKFHL</sequence>
<feature type="region of interest" description="Disordered" evidence="1">
    <location>
        <begin position="373"/>
        <end position="404"/>
    </location>
</feature>
<gene>
    <name evidence="2" type="ORF">PR048_019844</name>
</gene>
<accession>A0ABQ9H4M6</accession>
<keyword evidence="3" id="KW-1185">Reference proteome</keyword>
<evidence type="ECO:0000313" key="2">
    <source>
        <dbReference type="EMBL" id="KAJ8879238.1"/>
    </source>
</evidence>
<organism evidence="2 3">
    <name type="scientific">Dryococelus australis</name>
    <dbReference type="NCBI Taxonomy" id="614101"/>
    <lineage>
        <taxon>Eukaryota</taxon>
        <taxon>Metazoa</taxon>
        <taxon>Ecdysozoa</taxon>
        <taxon>Arthropoda</taxon>
        <taxon>Hexapoda</taxon>
        <taxon>Insecta</taxon>
        <taxon>Pterygota</taxon>
        <taxon>Neoptera</taxon>
        <taxon>Polyneoptera</taxon>
        <taxon>Phasmatodea</taxon>
        <taxon>Verophasmatodea</taxon>
        <taxon>Anareolatae</taxon>
        <taxon>Phasmatidae</taxon>
        <taxon>Eurycanthinae</taxon>
        <taxon>Dryococelus</taxon>
    </lineage>
</organism>
<dbReference type="Proteomes" id="UP001159363">
    <property type="component" value="Chromosome 6"/>
</dbReference>
<evidence type="ECO:0000313" key="3">
    <source>
        <dbReference type="Proteomes" id="UP001159363"/>
    </source>
</evidence>
<dbReference type="PANTHER" id="PTHR46526">
    <property type="entry name" value="CHORDIN"/>
    <property type="match status" value="1"/>
</dbReference>
<feature type="compositionally biased region" description="Basic and acidic residues" evidence="1">
    <location>
        <begin position="1"/>
        <end position="15"/>
    </location>
</feature>
<name>A0ABQ9H4M6_9NEOP</name>
<proteinExistence type="predicted"/>
<evidence type="ECO:0000256" key="1">
    <source>
        <dbReference type="SAM" id="MobiDB-lite"/>
    </source>
</evidence>
<dbReference type="PANTHER" id="PTHR46526:SF1">
    <property type="entry name" value="CHORDIN"/>
    <property type="match status" value="1"/>
</dbReference>
<dbReference type="EMBL" id="JARBHB010000007">
    <property type="protein sequence ID" value="KAJ8879238.1"/>
    <property type="molecule type" value="Genomic_DNA"/>
</dbReference>
<feature type="compositionally biased region" description="Basic and acidic residues" evidence="1">
    <location>
        <begin position="380"/>
        <end position="389"/>
    </location>
</feature>
<feature type="region of interest" description="Disordered" evidence="1">
    <location>
        <begin position="1"/>
        <end position="28"/>
    </location>
</feature>
<dbReference type="InterPro" id="IPR052278">
    <property type="entry name" value="Chordin-like_regulators"/>
</dbReference>